<dbReference type="AlphaFoldDB" id="A0A543FE25"/>
<dbReference type="GO" id="GO:0006508">
    <property type="term" value="P:proteolysis"/>
    <property type="evidence" value="ECO:0007669"/>
    <property type="project" value="UniProtKB-KW"/>
</dbReference>
<dbReference type="Proteomes" id="UP000316331">
    <property type="component" value="Unassembled WGS sequence"/>
</dbReference>
<evidence type="ECO:0000313" key="7">
    <source>
        <dbReference type="EMBL" id="TQM32011.1"/>
    </source>
</evidence>
<feature type="chain" id="PRO_5038666165" description="Trypsin-like peptidase" evidence="6">
    <location>
        <begin position="22"/>
        <end position="220"/>
    </location>
</feature>
<keyword evidence="4" id="KW-0720">Serine protease</keyword>
<evidence type="ECO:0000256" key="5">
    <source>
        <dbReference type="ARBA" id="ARBA00023157"/>
    </source>
</evidence>
<keyword evidence="3" id="KW-0378">Hydrolase</keyword>
<dbReference type="RefSeq" id="WP_141809990.1">
    <property type="nucleotide sequence ID" value="NZ_VFPG01000001.1"/>
</dbReference>
<protein>
    <recommendedName>
        <fullName evidence="9">Trypsin-like peptidase</fullName>
    </recommendedName>
</protein>
<organism evidence="7 8">
    <name type="scientific">Nocardia bhagyanarayanae</name>
    <dbReference type="NCBI Taxonomy" id="1215925"/>
    <lineage>
        <taxon>Bacteria</taxon>
        <taxon>Bacillati</taxon>
        <taxon>Actinomycetota</taxon>
        <taxon>Actinomycetes</taxon>
        <taxon>Mycobacteriales</taxon>
        <taxon>Nocardiaceae</taxon>
        <taxon>Nocardia</taxon>
    </lineage>
</organism>
<evidence type="ECO:0000256" key="1">
    <source>
        <dbReference type="ARBA" id="ARBA00007664"/>
    </source>
</evidence>
<evidence type="ECO:0008006" key="9">
    <source>
        <dbReference type="Google" id="ProtNLM"/>
    </source>
</evidence>
<keyword evidence="6" id="KW-0732">Signal</keyword>
<proteinExistence type="inferred from homology"/>
<dbReference type="OrthoDB" id="4536940at2"/>
<dbReference type="GO" id="GO:0004252">
    <property type="term" value="F:serine-type endopeptidase activity"/>
    <property type="evidence" value="ECO:0007669"/>
    <property type="project" value="InterPro"/>
</dbReference>
<evidence type="ECO:0000256" key="6">
    <source>
        <dbReference type="SAM" id="SignalP"/>
    </source>
</evidence>
<reference evidence="7 8" key="1">
    <citation type="submission" date="2019-06" db="EMBL/GenBank/DDBJ databases">
        <title>Sequencing the genomes of 1000 actinobacteria strains.</title>
        <authorList>
            <person name="Klenk H.-P."/>
        </authorList>
    </citation>
    <scope>NUCLEOTIDE SEQUENCE [LARGE SCALE GENOMIC DNA]</scope>
    <source>
        <strain evidence="7 8">DSM 103495</strain>
    </source>
</reference>
<dbReference type="SUPFAM" id="SSF50494">
    <property type="entry name" value="Trypsin-like serine proteases"/>
    <property type="match status" value="1"/>
</dbReference>
<dbReference type="PRINTS" id="PR00861">
    <property type="entry name" value="ALYTICPTASE"/>
</dbReference>
<feature type="signal peptide" evidence="6">
    <location>
        <begin position="1"/>
        <end position="21"/>
    </location>
</feature>
<keyword evidence="5" id="KW-1015">Disulfide bond</keyword>
<comment type="caution">
    <text evidence="7">The sequence shown here is derived from an EMBL/GenBank/DDBJ whole genome shotgun (WGS) entry which is preliminary data.</text>
</comment>
<evidence type="ECO:0000256" key="4">
    <source>
        <dbReference type="ARBA" id="ARBA00022825"/>
    </source>
</evidence>
<evidence type="ECO:0000313" key="8">
    <source>
        <dbReference type="Proteomes" id="UP000316331"/>
    </source>
</evidence>
<accession>A0A543FE25</accession>
<evidence type="ECO:0000256" key="2">
    <source>
        <dbReference type="ARBA" id="ARBA00022670"/>
    </source>
</evidence>
<keyword evidence="2" id="KW-0645">Protease</keyword>
<dbReference type="EMBL" id="VFPG01000001">
    <property type="protein sequence ID" value="TQM32011.1"/>
    <property type="molecule type" value="Genomic_DNA"/>
</dbReference>
<evidence type="ECO:0000256" key="3">
    <source>
        <dbReference type="ARBA" id="ARBA00022801"/>
    </source>
</evidence>
<sequence length="220" mass="22005">MFRKLAVAVFALAAGVLPAGAQGGIAHAAAPAVLGGGSGIVVGDQGVCTLTTIGHDAAGRLVGLTAGHCSVAGTTIGAEANRDAGVVGSFAYTNDEMDYAVLEFDPTKVVPVNRVGNTTITALGGPARFPDIACKQGYTTGHTCGLAYGDVFQTNNWAWTQICVLPGDSGGPVVVGTTLVGMVNGYLYVPCLGPQLGGNMAAIIEDIDARGGIGAGFRPI</sequence>
<dbReference type="InterPro" id="IPR009003">
    <property type="entry name" value="Peptidase_S1_PA"/>
</dbReference>
<name>A0A543FE25_9NOCA</name>
<comment type="similarity">
    <text evidence="1">Belongs to the peptidase S1 family.</text>
</comment>
<dbReference type="InterPro" id="IPR001316">
    <property type="entry name" value="Pept_S1A_streptogrisin"/>
</dbReference>
<dbReference type="InterPro" id="IPR043504">
    <property type="entry name" value="Peptidase_S1_PA_chymotrypsin"/>
</dbReference>
<keyword evidence="8" id="KW-1185">Reference proteome</keyword>
<gene>
    <name evidence="7" type="ORF">FB390_3681</name>
</gene>
<dbReference type="Gene3D" id="2.40.10.10">
    <property type="entry name" value="Trypsin-like serine proteases"/>
    <property type="match status" value="2"/>
</dbReference>